<proteinExistence type="predicted"/>
<feature type="transmembrane region" description="Helical" evidence="2">
    <location>
        <begin position="425"/>
        <end position="447"/>
    </location>
</feature>
<evidence type="ECO:0000313" key="4">
    <source>
        <dbReference type="Proteomes" id="UP000796880"/>
    </source>
</evidence>
<feature type="compositionally biased region" description="Polar residues" evidence="1">
    <location>
        <begin position="84"/>
        <end position="94"/>
    </location>
</feature>
<dbReference type="PANTHER" id="PTHR38937">
    <property type="entry name" value="MEMBRANE PROTEIN OF ER BODY-LIKE PROTEIN"/>
    <property type="match status" value="1"/>
</dbReference>
<evidence type="ECO:0008006" key="5">
    <source>
        <dbReference type="Google" id="ProtNLM"/>
    </source>
</evidence>
<keyword evidence="4" id="KW-1185">Reference proteome</keyword>
<dbReference type="Proteomes" id="UP000796880">
    <property type="component" value="Unassembled WGS sequence"/>
</dbReference>
<evidence type="ECO:0000256" key="1">
    <source>
        <dbReference type="SAM" id="MobiDB-lite"/>
    </source>
</evidence>
<feature type="region of interest" description="Disordered" evidence="1">
    <location>
        <begin position="51"/>
        <end position="94"/>
    </location>
</feature>
<keyword evidence="2" id="KW-0812">Transmembrane</keyword>
<keyword evidence="2" id="KW-0472">Membrane</keyword>
<accession>A0A8K0DXR9</accession>
<feature type="transmembrane region" description="Helical" evidence="2">
    <location>
        <begin position="544"/>
        <end position="563"/>
    </location>
</feature>
<feature type="compositionally biased region" description="Polar residues" evidence="1">
    <location>
        <begin position="158"/>
        <end position="175"/>
    </location>
</feature>
<dbReference type="PANTHER" id="PTHR38937:SF2">
    <property type="entry name" value="MEMBRANE PROTEIN OF ER BODY-LIKE PROTEIN ISOFORM X1"/>
    <property type="match status" value="1"/>
</dbReference>
<gene>
    <name evidence="3" type="ORF">FNV43_RR23041</name>
</gene>
<comment type="caution">
    <text evidence="3">The sequence shown here is derived from an EMBL/GenBank/DDBJ whole genome shotgun (WGS) entry which is preliminary data.</text>
</comment>
<dbReference type="AlphaFoldDB" id="A0A8K0DXR9"/>
<reference evidence="3" key="1">
    <citation type="submission" date="2020-03" db="EMBL/GenBank/DDBJ databases">
        <title>A high-quality chromosome-level genome assembly of a woody plant with both climbing and erect habits, Rhamnella rubrinervis.</title>
        <authorList>
            <person name="Lu Z."/>
            <person name="Yang Y."/>
            <person name="Zhu X."/>
            <person name="Sun Y."/>
        </authorList>
    </citation>
    <scope>NUCLEOTIDE SEQUENCE</scope>
    <source>
        <strain evidence="3">BYM</strain>
        <tissue evidence="3">Leaf</tissue>
    </source>
</reference>
<dbReference type="InterPro" id="IPR052843">
    <property type="entry name" value="ER_body_metal_sequester"/>
</dbReference>
<sequence>MEVAVKKLEDLEAEEEQEIIKPVGMVCRGKAYQPPSDNDSTTFSTITTTIVSTEDDGADSDTGNGSAESLNDEKVKEESRKGKSTNGNGISSLKNGDAVAPINHNGGNVPHIDLVVNREMIIDFKVNDSEFRVSAVKSHQDKDEIVENEDLNGFSPLPSKTSLPDQNGSSTSFGEGTSKHGRIKLRNKHTEEADELYLEELYEKEESHEFYCPNCKTCITKVIIRERIVERPPDPEEFRCTSCFSFLIPVGNWIINTFKHKKQGVPVPPNERLVEPLVSHNSNVEPAHQIPREPPTITEPVLSHNSNGKAHDLNEKAHDLNKKPHDPNATGKITVTVTAPSGSATAAPREPPLIDVGEGKSDVSGPAIPVNPDVSITITPAPVVPLVGITEQSGNKIVEILKSIVYGGLTESITSLGIVTSAASAHAATVSIVALALANLIGGLFTIGHNVRKHKVAAMLLPKISKHVELTPSVQLWELKNDQSKVPSEETGEQVYQYEEKIGKKENFMLHAPFAILSFLVFGLVPPIVYGFSFRESNDRDLKLAALGVASLVCITLLAVAKANIQRPHNYIKTVAYYIVLGFGVSGLSYAAGDLVNKLLEELGWFHSGANKTLSLPGMGPVKPAWQSY</sequence>
<dbReference type="EMBL" id="VOIH02000010">
    <property type="protein sequence ID" value="KAF3435949.1"/>
    <property type="molecule type" value="Genomic_DNA"/>
</dbReference>
<evidence type="ECO:0000256" key="2">
    <source>
        <dbReference type="SAM" id="Phobius"/>
    </source>
</evidence>
<protein>
    <recommendedName>
        <fullName evidence="5">Membrane protein of ER body-like protein</fullName>
    </recommendedName>
</protein>
<feature type="compositionally biased region" description="Basic and acidic residues" evidence="1">
    <location>
        <begin position="71"/>
        <end position="81"/>
    </location>
</feature>
<keyword evidence="2" id="KW-1133">Transmembrane helix</keyword>
<feature type="region of interest" description="Disordered" evidence="1">
    <location>
        <begin position="138"/>
        <end position="182"/>
    </location>
</feature>
<organism evidence="3 4">
    <name type="scientific">Rhamnella rubrinervis</name>
    <dbReference type="NCBI Taxonomy" id="2594499"/>
    <lineage>
        <taxon>Eukaryota</taxon>
        <taxon>Viridiplantae</taxon>
        <taxon>Streptophyta</taxon>
        <taxon>Embryophyta</taxon>
        <taxon>Tracheophyta</taxon>
        <taxon>Spermatophyta</taxon>
        <taxon>Magnoliopsida</taxon>
        <taxon>eudicotyledons</taxon>
        <taxon>Gunneridae</taxon>
        <taxon>Pentapetalae</taxon>
        <taxon>rosids</taxon>
        <taxon>fabids</taxon>
        <taxon>Rosales</taxon>
        <taxon>Rhamnaceae</taxon>
        <taxon>rhamnoid group</taxon>
        <taxon>Rhamneae</taxon>
        <taxon>Rhamnella</taxon>
    </lineage>
</organism>
<name>A0A8K0DXR9_9ROSA</name>
<evidence type="ECO:0000313" key="3">
    <source>
        <dbReference type="EMBL" id="KAF3435949.1"/>
    </source>
</evidence>
<feature type="transmembrane region" description="Helical" evidence="2">
    <location>
        <begin position="508"/>
        <end position="532"/>
    </location>
</feature>
<dbReference type="OrthoDB" id="1924921at2759"/>
<feature type="transmembrane region" description="Helical" evidence="2">
    <location>
        <begin position="575"/>
        <end position="593"/>
    </location>
</feature>